<dbReference type="PANTHER" id="PTHR46268:SF6">
    <property type="entry name" value="UNIVERSAL STRESS PROTEIN UP12"/>
    <property type="match status" value="1"/>
</dbReference>
<dbReference type="Gene3D" id="3.40.50.620">
    <property type="entry name" value="HUPs"/>
    <property type="match status" value="1"/>
</dbReference>
<dbReference type="InterPro" id="IPR006015">
    <property type="entry name" value="Universal_stress_UspA"/>
</dbReference>
<comment type="caution">
    <text evidence="4">The sequence shown here is derived from an EMBL/GenBank/DDBJ whole genome shotgun (WGS) entry which is preliminary data.</text>
</comment>
<dbReference type="InterPro" id="IPR006016">
    <property type="entry name" value="UspA"/>
</dbReference>
<reference evidence="4" key="1">
    <citation type="submission" date="2020-11" db="EMBL/GenBank/DDBJ databases">
        <title>Multidrug resistant novel bacterium Savagea serpentis sp. nov., isolated from the scats of a vine snake (Ahaetulla nasuta).</title>
        <authorList>
            <person name="Venkata Ramana V."/>
            <person name="Vikas Patil S."/>
            <person name="Yogita Lugani V."/>
        </authorList>
    </citation>
    <scope>NUCLEOTIDE SEQUENCE</scope>
    <source>
        <strain evidence="4">SN6</strain>
    </source>
</reference>
<dbReference type="PRINTS" id="PR01438">
    <property type="entry name" value="UNVRSLSTRESS"/>
</dbReference>
<dbReference type="PANTHER" id="PTHR46268">
    <property type="entry name" value="STRESS RESPONSE PROTEIN NHAX"/>
    <property type="match status" value="1"/>
</dbReference>
<evidence type="ECO:0000256" key="1">
    <source>
        <dbReference type="ARBA" id="ARBA00008791"/>
    </source>
</evidence>
<protein>
    <recommendedName>
        <fullName evidence="2">Universal stress protein</fullName>
    </recommendedName>
</protein>
<dbReference type="InterPro" id="IPR014729">
    <property type="entry name" value="Rossmann-like_a/b/a_fold"/>
</dbReference>
<comment type="similarity">
    <text evidence="1 2">Belongs to the universal stress protein A family.</text>
</comment>
<evidence type="ECO:0000313" key="5">
    <source>
        <dbReference type="Proteomes" id="UP000622653"/>
    </source>
</evidence>
<feature type="domain" description="UspA" evidence="3">
    <location>
        <begin position="1"/>
        <end position="139"/>
    </location>
</feature>
<evidence type="ECO:0000256" key="2">
    <source>
        <dbReference type="PIRNR" id="PIRNR006276"/>
    </source>
</evidence>
<dbReference type="RefSeq" id="WP_194562217.1">
    <property type="nucleotide sequence ID" value="NZ_JADKPV010000001.1"/>
</dbReference>
<gene>
    <name evidence="4" type="ORF">IRY55_05410</name>
</gene>
<dbReference type="EMBL" id="JADKPV010000001">
    <property type="protein sequence ID" value="MBF4500798.1"/>
    <property type="molecule type" value="Genomic_DNA"/>
</dbReference>
<evidence type="ECO:0000259" key="3">
    <source>
        <dbReference type="Pfam" id="PF00582"/>
    </source>
</evidence>
<dbReference type="SUPFAM" id="SSF52402">
    <property type="entry name" value="Adenine nucleotide alpha hydrolases-like"/>
    <property type="match status" value="1"/>
</dbReference>
<accession>A0A8J7GKY3</accession>
<sequence length="139" mass="15328">MYKHILVAIDGSENSQRVAKEALRIAHLSKNSIIELVYVIDESDLGSVAFRSPESLKNDPVIQQRLYPIESLFEQEGIPYVLTKLQGSPGKAITEYAEEKKADLIMIGSRGLNPIEKLVIGSVSQKVVNHSPCAVLVIK</sequence>
<evidence type="ECO:0000313" key="4">
    <source>
        <dbReference type="EMBL" id="MBF4500798.1"/>
    </source>
</evidence>
<dbReference type="CDD" id="cd00293">
    <property type="entry name" value="USP-like"/>
    <property type="match status" value="1"/>
</dbReference>
<dbReference type="Proteomes" id="UP000622653">
    <property type="component" value="Unassembled WGS sequence"/>
</dbReference>
<dbReference type="GO" id="GO:0005737">
    <property type="term" value="C:cytoplasm"/>
    <property type="evidence" value="ECO:0007669"/>
    <property type="project" value="UniProtKB-SubCell"/>
</dbReference>
<proteinExistence type="inferred from homology"/>
<name>A0A8J7GKY3_9BACL</name>
<keyword evidence="2" id="KW-0963">Cytoplasm</keyword>
<dbReference type="PIRSF" id="PIRSF006276">
    <property type="entry name" value="UspA"/>
    <property type="match status" value="1"/>
</dbReference>
<keyword evidence="5" id="KW-1185">Reference proteome</keyword>
<organism evidence="4 5">
    <name type="scientific">Savagea serpentis</name>
    <dbReference type="NCBI Taxonomy" id="2785297"/>
    <lineage>
        <taxon>Bacteria</taxon>
        <taxon>Bacillati</taxon>
        <taxon>Bacillota</taxon>
        <taxon>Bacilli</taxon>
        <taxon>Bacillales</taxon>
        <taxon>Caryophanaceae</taxon>
        <taxon>Savagea</taxon>
    </lineage>
</organism>
<comment type="subcellular location">
    <subcellularLocation>
        <location evidence="2">Cytoplasm</location>
    </subcellularLocation>
</comment>
<dbReference type="Pfam" id="PF00582">
    <property type="entry name" value="Usp"/>
    <property type="match status" value="1"/>
</dbReference>
<dbReference type="AlphaFoldDB" id="A0A8J7GKY3"/>